<gene>
    <name evidence="1" type="ORF">LIER_41396</name>
</gene>
<dbReference type="Proteomes" id="UP001454036">
    <property type="component" value="Unassembled WGS sequence"/>
</dbReference>
<dbReference type="InterPro" id="IPR012876">
    <property type="entry name" value="DUF1677_pln"/>
</dbReference>
<keyword evidence="2" id="KW-1185">Reference proteome</keyword>
<evidence type="ECO:0000313" key="2">
    <source>
        <dbReference type="Proteomes" id="UP001454036"/>
    </source>
</evidence>
<dbReference type="EMBL" id="BAABME010025790">
    <property type="protein sequence ID" value="GAA0172757.1"/>
    <property type="molecule type" value="Genomic_DNA"/>
</dbReference>
<dbReference type="AlphaFoldDB" id="A0AAV3RCM6"/>
<evidence type="ECO:0000313" key="1">
    <source>
        <dbReference type="EMBL" id="GAA0172757.1"/>
    </source>
</evidence>
<name>A0AAV3RCM6_LITER</name>
<proteinExistence type="predicted"/>
<comment type="caution">
    <text evidence="1">The sequence shown here is derived from an EMBL/GenBank/DDBJ whole genome shotgun (WGS) entry which is preliminary data.</text>
</comment>
<protein>
    <submittedName>
        <fullName evidence="1">Uncharacterized protein</fullName>
    </submittedName>
</protein>
<sequence length="87" mass="9846">MVECECCGLKEECTQGYIRKVEGEFDGKRLCGLCLEVVRDEVKKGKKQFVEVGEAITAHMSFCGKHRNNNPATLLADGLRQLLRRRC</sequence>
<dbReference type="Pfam" id="PF07911">
    <property type="entry name" value="DUF1677"/>
    <property type="match status" value="1"/>
</dbReference>
<dbReference type="PANTHER" id="PTHR33108">
    <property type="entry name" value="OS01G0745000 PROTEIN"/>
    <property type="match status" value="1"/>
</dbReference>
<accession>A0AAV3RCM6</accession>
<dbReference type="PANTHER" id="PTHR33108:SF2">
    <property type="entry name" value="OS03G0665700 PROTEIN"/>
    <property type="match status" value="1"/>
</dbReference>
<organism evidence="1 2">
    <name type="scientific">Lithospermum erythrorhizon</name>
    <name type="common">Purple gromwell</name>
    <name type="synonym">Lithospermum officinale var. erythrorhizon</name>
    <dbReference type="NCBI Taxonomy" id="34254"/>
    <lineage>
        <taxon>Eukaryota</taxon>
        <taxon>Viridiplantae</taxon>
        <taxon>Streptophyta</taxon>
        <taxon>Embryophyta</taxon>
        <taxon>Tracheophyta</taxon>
        <taxon>Spermatophyta</taxon>
        <taxon>Magnoliopsida</taxon>
        <taxon>eudicotyledons</taxon>
        <taxon>Gunneridae</taxon>
        <taxon>Pentapetalae</taxon>
        <taxon>asterids</taxon>
        <taxon>lamiids</taxon>
        <taxon>Boraginales</taxon>
        <taxon>Boraginaceae</taxon>
        <taxon>Boraginoideae</taxon>
        <taxon>Lithospermeae</taxon>
        <taxon>Lithospermum</taxon>
    </lineage>
</organism>
<reference evidence="1 2" key="1">
    <citation type="submission" date="2024-01" db="EMBL/GenBank/DDBJ databases">
        <title>The complete chloroplast genome sequence of Lithospermum erythrorhizon: insights into the phylogenetic relationship among Boraginaceae species and the maternal lineages of purple gromwells.</title>
        <authorList>
            <person name="Okada T."/>
            <person name="Watanabe K."/>
        </authorList>
    </citation>
    <scope>NUCLEOTIDE SEQUENCE [LARGE SCALE GENOMIC DNA]</scope>
</reference>